<name>A0ABT9JPE2_9PROT</name>
<dbReference type="InterPro" id="IPR000326">
    <property type="entry name" value="PAP2/HPO"/>
</dbReference>
<feature type="transmembrane region" description="Helical" evidence="1">
    <location>
        <begin position="209"/>
        <end position="231"/>
    </location>
</feature>
<evidence type="ECO:0000313" key="3">
    <source>
        <dbReference type="EMBL" id="MDP8566452.1"/>
    </source>
</evidence>
<dbReference type="SUPFAM" id="SSF48317">
    <property type="entry name" value="Acid phosphatase/Vanadium-dependent haloperoxidase"/>
    <property type="match status" value="1"/>
</dbReference>
<evidence type="ECO:0000256" key="1">
    <source>
        <dbReference type="SAM" id="Phobius"/>
    </source>
</evidence>
<dbReference type="InterPro" id="IPR036938">
    <property type="entry name" value="PAP2/HPO_sf"/>
</dbReference>
<accession>A0ABT9JPE2</accession>
<protein>
    <submittedName>
        <fullName evidence="3">PAP2 family protein</fullName>
    </submittedName>
</protein>
<organism evidence="3 4">
    <name type="scientific">Methylophilus aquaticus</name>
    <dbReference type="NCBI Taxonomy" id="1971610"/>
    <lineage>
        <taxon>Bacteria</taxon>
        <taxon>Pseudomonadati</taxon>
        <taxon>Pseudomonadota</taxon>
        <taxon>Betaproteobacteria</taxon>
        <taxon>Nitrosomonadales</taxon>
        <taxon>Methylophilaceae</taxon>
        <taxon>Methylophilus</taxon>
    </lineage>
</organism>
<keyword evidence="4" id="KW-1185">Reference proteome</keyword>
<feature type="domain" description="Phosphatidic acid phosphatase type 2/haloperoxidase" evidence="2">
    <location>
        <begin position="107"/>
        <end position="229"/>
    </location>
</feature>
<feature type="transmembrane region" description="Helical" evidence="1">
    <location>
        <begin position="68"/>
        <end position="90"/>
    </location>
</feature>
<dbReference type="Pfam" id="PF01569">
    <property type="entry name" value="PAP2"/>
    <property type="match status" value="1"/>
</dbReference>
<proteinExistence type="predicted"/>
<feature type="transmembrane region" description="Helical" evidence="1">
    <location>
        <begin position="184"/>
        <end position="203"/>
    </location>
</feature>
<feature type="transmembrane region" description="Helical" evidence="1">
    <location>
        <begin position="6"/>
        <end position="28"/>
    </location>
</feature>
<comment type="caution">
    <text evidence="3">The sequence shown here is derived from an EMBL/GenBank/DDBJ whole genome shotgun (WGS) entry which is preliminary data.</text>
</comment>
<gene>
    <name evidence="3" type="ORF">Q9291_01195</name>
</gene>
<dbReference type="RefSeq" id="WP_306388153.1">
    <property type="nucleotide sequence ID" value="NZ_JAVCAP010000001.1"/>
</dbReference>
<feature type="transmembrane region" description="Helical" evidence="1">
    <location>
        <begin position="102"/>
        <end position="121"/>
    </location>
</feature>
<keyword evidence="1" id="KW-0472">Membrane</keyword>
<keyword evidence="1" id="KW-0812">Transmembrane</keyword>
<sequence>METWLPGRTLICLWAGWLVAAAVIVWLANGTHIDITLADQAFDFHQQRFQLKHDFLFETVMHAYAKKILIGCWLILLFLAVLPTTIAAHLPAKLHGYTLSAYALRWIVGLALVNSSLVAWMKHLMPHACPWDITRYGGHIAWVPAFSWHAATEAGHCFPAGHATSGLWLSALCLLWLPHHPRKALAVALLGLAAGLLLGWSQQMRGAHFLSHTLSSVWLMCGLLLCVLSFTRSHPSCFHDF</sequence>
<dbReference type="Proteomes" id="UP001225906">
    <property type="component" value="Unassembled WGS sequence"/>
</dbReference>
<evidence type="ECO:0000259" key="2">
    <source>
        <dbReference type="Pfam" id="PF01569"/>
    </source>
</evidence>
<keyword evidence="1" id="KW-1133">Transmembrane helix</keyword>
<evidence type="ECO:0000313" key="4">
    <source>
        <dbReference type="Proteomes" id="UP001225906"/>
    </source>
</evidence>
<dbReference type="EMBL" id="JAVCAP010000001">
    <property type="protein sequence ID" value="MDP8566452.1"/>
    <property type="molecule type" value="Genomic_DNA"/>
</dbReference>
<reference evidence="4" key="1">
    <citation type="journal article" date="2019" name="Int. J. Syst. Evol. Microbiol.">
        <title>The Global Catalogue of Microorganisms (GCM) 10K type strain sequencing project: providing services to taxonomists for standard genome sequencing and annotation.</title>
        <authorList>
            <consortium name="The Broad Institute Genomics Platform"/>
            <consortium name="The Broad Institute Genome Sequencing Center for Infectious Disease"/>
            <person name="Wu L."/>
            <person name="Ma J."/>
        </authorList>
    </citation>
    <scope>NUCLEOTIDE SEQUENCE [LARGE SCALE GENOMIC DNA]</scope>
    <source>
        <strain evidence="4">VKM B-3159</strain>
    </source>
</reference>